<reference evidence="1 2" key="1">
    <citation type="journal article" date="2018" name="Mol. Plant">
        <title>The genome of Artemisia annua provides insight into the evolution of Asteraceae family and artemisinin biosynthesis.</title>
        <authorList>
            <person name="Shen Q."/>
            <person name="Zhang L."/>
            <person name="Liao Z."/>
            <person name="Wang S."/>
            <person name="Yan T."/>
            <person name="Shi P."/>
            <person name="Liu M."/>
            <person name="Fu X."/>
            <person name="Pan Q."/>
            <person name="Wang Y."/>
            <person name="Lv Z."/>
            <person name="Lu X."/>
            <person name="Zhang F."/>
            <person name="Jiang W."/>
            <person name="Ma Y."/>
            <person name="Chen M."/>
            <person name="Hao X."/>
            <person name="Li L."/>
            <person name="Tang Y."/>
            <person name="Lv G."/>
            <person name="Zhou Y."/>
            <person name="Sun X."/>
            <person name="Brodelius P.E."/>
            <person name="Rose J.K.C."/>
            <person name="Tang K."/>
        </authorList>
    </citation>
    <scope>NUCLEOTIDE SEQUENCE [LARGE SCALE GENOMIC DNA]</scope>
    <source>
        <strain evidence="2">cv. Huhao1</strain>
        <tissue evidence="1">Leaf</tissue>
    </source>
</reference>
<name>A0A2U1QIH9_ARTAN</name>
<gene>
    <name evidence="1" type="ORF">CTI12_AA017890</name>
</gene>
<sequence>MKEKGINDADSTCSQANVAKDWLSKAANLAKFSTMAGLGVILCSHNEKRGPQTLIRSLLEIPNHKEGFRQLFCIYRTMPIFAGKKVRPIETMVNGMVTGDTSFQNKKAEPYEPLRKYRGKCEVDPVTKKSFCNGKIVGAQGFWSVAVYNVRKPAVLKEYNKPRVAPYAGWVLGSGQYGFYSNCTQKSRDGCCCSQVVPLSSILTFSCLEVLVTWFTDYEFKCCCCIQTFIPNAPILKLCAQALRVAKRAPAPTRTKKELLQPIRKEIEISRDANDMKRFRCLIREGMERLKNVD</sequence>
<protein>
    <submittedName>
        <fullName evidence="1">Uncharacterized protein</fullName>
    </submittedName>
</protein>
<comment type="caution">
    <text evidence="1">The sequence shown here is derived from an EMBL/GenBank/DDBJ whole genome shotgun (WGS) entry which is preliminary data.</text>
</comment>
<dbReference type="OrthoDB" id="74240at2759"/>
<dbReference type="AlphaFoldDB" id="A0A2U1QIH9"/>
<proteinExistence type="predicted"/>
<evidence type="ECO:0000313" key="2">
    <source>
        <dbReference type="Proteomes" id="UP000245207"/>
    </source>
</evidence>
<evidence type="ECO:0000313" key="1">
    <source>
        <dbReference type="EMBL" id="PWA97829.1"/>
    </source>
</evidence>
<accession>A0A2U1QIH9</accession>
<organism evidence="1 2">
    <name type="scientific">Artemisia annua</name>
    <name type="common">Sweet wormwood</name>
    <dbReference type="NCBI Taxonomy" id="35608"/>
    <lineage>
        <taxon>Eukaryota</taxon>
        <taxon>Viridiplantae</taxon>
        <taxon>Streptophyta</taxon>
        <taxon>Embryophyta</taxon>
        <taxon>Tracheophyta</taxon>
        <taxon>Spermatophyta</taxon>
        <taxon>Magnoliopsida</taxon>
        <taxon>eudicotyledons</taxon>
        <taxon>Gunneridae</taxon>
        <taxon>Pentapetalae</taxon>
        <taxon>asterids</taxon>
        <taxon>campanulids</taxon>
        <taxon>Asterales</taxon>
        <taxon>Asteraceae</taxon>
        <taxon>Asteroideae</taxon>
        <taxon>Anthemideae</taxon>
        <taxon>Artemisiinae</taxon>
        <taxon>Artemisia</taxon>
    </lineage>
</organism>
<keyword evidence="2" id="KW-1185">Reference proteome</keyword>
<dbReference type="EMBL" id="PKPP01000098">
    <property type="protein sequence ID" value="PWA97829.1"/>
    <property type="molecule type" value="Genomic_DNA"/>
</dbReference>
<dbReference type="Proteomes" id="UP000245207">
    <property type="component" value="Unassembled WGS sequence"/>
</dbReference>
<dbReference type="STRING" id="35608.A0A2U1QIH9"/>